<evidence type="ECO:0000313" key="5">
    <source>
        <dbReference type="Proteomes" id="UP001162741"/>
    </source>
</evidence>
<keyword evidence="5" id="KW-1185">Reference proteome</keyword>
<dbReference type="RefSeq" id="WP_264282436.1">
    <property type="nucleotide sequence ID" value="NZ_CP107006.1"/>
</dbReference>
<sequence length="284" mass="32388">MRRTLYYWAIVPTWLLIACNAAPHRAGNFEGAADTTSVNQPADILSLKSPERKRMRTADFRCRVQDIHQTSERVEKLVRSLDGVVEESTQLNEYTASNDVRYSTDSLKRVQLYTATSTLKVRVPVKHLDSVIYTLSSLAEFMDYRTLADTDASLAYISNNLRNADVAQIGPTKNDKAIDMNQVNRDEKDRQIDRMIANMQIDENVAYATITVALFQPERADVIMMADPATLTEAPLMQTFLYKLLAGWKLLMVLLLGLVGLWPVWLMMAVGYWVYYRIIHRKTA</sequence>
<dbReference type="InterPro" id="IPR025645">
    <property type="entry name" value="DUF4349"/>
</dbReference>
<feature type="chain" id="PRO_5046722356" evidence="2">
    <location>
        <begin position="27"/>
        <end position="284"/>
    </location>
</feature>
<dbReference type="PROSITE" id="PS51257">
    <property type="entry name" value="PROKAR_LIPOPROTEIN"/>
    <property type="match status" value="1"/>
</dbReference>
<evidence type="ECO:0000259" key="3">
    <source>
        <dbReference type="Pfam" id="PF14257"/>
    </source>
</evidence>
<proteinExistence type="predicted"/>
<keyword evidence="2" id="KW-0732">Signal</keyword>
<dbReference type="Proteomes" id="UP001162741">
    <property type="component" value="Chromosome"/>
</dbReference>
<protein>
    <submittedName>
        <fullName evidence="4">DUF4349 domain-containing protein</fullName>
    </submittedName>
</protein>
<keyword evidence="1" id="KW-0812">Transmembrane</keyword>
<dbReference type="EMBL" id="CP107006">
    <property type="protein sequence ID" value="UYQ94563.1"/>
    <property type="molecule type" value="Genomic_DNA"/>
</dbReference>
<name>A0ABY6J4G3_9BACT</name>
<keyword evidence="1" id="KW-1133">Transmembrane helix</keyword>
<feature type="domain" description="DUF4349" evidence="3">
    <location>
        <begin position="52"/>
        <end position="275"/>
    </location>
</feature>
<feature type="signal peptide" evidence="2">
    <location>
        <begin position="1"/>
        <end position="26"/>
    </location>
</feature>
<reference evidence="4" key="1">
    <citation type="submission" date="2022-10" db="EMBL/GenBank/DDBJ databases">
        <title>Chitinophaga sp. nov., isolated from soil.</title>
        <authorList>
            <person name="Jeon C.O."/>
        </authorList>
    </citation>
    <scope>NUCLEOTIDE SEQUENCE</scope>
    <source>
        <strain evidence="4">R8</strain>
    </source>
</reference>
<evidence type="ECO:0000256" key="1">
    <source>
        <dbReference type="SAM" id="Phobius"/>
    </source>
</evidence>
<evidence type="ECO:0000256" key="2">
    <source>
        <dbReference type="SAM" id="SignalP"/>
    </source>
</evidence>
<gene>
    <name evidence="4" type="ORF">MKQ68_05590</name>
</gene>
<feature type="transmembrane region" description="Helical" evidence="1">
    <location>
        <begin position="250"/>
        <end position="275"/>
    </location>
</feature>
<accession>A0ABY6J4G3</accession>
<evidence type="ECO:0000313" key="4">
    <source>
        <dbReference type="EMBL" id="UYQ94563.1"/>
    </source>
</evidence>
<organism evidence="4 5">
    <name type="scientific">Chitinophaga horti</name>
    <dbReference type="NCBI Taxonomy" id="2920382"/>
    <lineage>
        <taxon>Bacteria</taxon>
        <taxon>Pseudomonadati</taxon>
        <taxon>Bacteroidota</taxon>
        <taxon>Chitinophagia</taxon>
        <taxon>Chitinophagales</taxon>
        <taxon>Chitinophagaceae</taxon>
        <taxon>Chitinophaga</taxon>
    </lineage>
</organism>
<dbReference type="Pfam" id="PF14257">
    <property type="entry name" value="DUF4349"/>
    <property type="match status" value="1"/>
</dbReference>
<keyword evidence="1" id="KW-0472">Membrane</keyword>